<dbReference type="AlphaFoldDB" id="A0A371PBE0"/>
<keyword evidence="2" id="KW-0472">Membrane</keyword>
<organism evidence="3 4">
    <name type="scientific">Aeromicrobium endophyticum</name>
    <dbReference type="NCBI Taxonomy" id="2292704"/>
    <lineage>
        <taxon>Bacteria</taxon>
        <taxon>Bacillati</taxon>
        <taxon>Actinomycetota</taxon>
        <taxon>Actinomycetes</taxon>
        <taxon>Propionibacteriales</taxon>
        <taxon>Nocardioidaceae</taxon>
        <taxon>Aeromicrobium</taxon>
    </lineage>
</organism>
<keyword evidence="2" id="KW-1133">Transmembrane helix</keyword>
<dbReference type="Proteomes" id="UP000265581">
    <property type="component" value="Unassembled WGS sequence"/>
</dbReference>
<dbReference type="EMBL" id="QUBR01000001">
    <property type="protein sequence ID" value="REK73232.1"/>
    <property type="molecule type" value="Genomic_DNA"/>
</dbReference>
<sequence>MTTTPPEPDQPFGAGQPPYPGEQQPAAPYGAYPTSPGGQPPQRQAPPAQPSSIALAVKLMYAGAVLSVLSLIYSFTTLGSLKDDIRAELLKNDTTVSQSTIDAAYAVTITIAVVFGLIGALLWVWMAWKNGQGRSWARVVATVLGAFNLIGLLFTAAGSNSETVTVISSVISVVLAVVILVLLWKKESSDFYSAAEASRRMY</sequence>
<evidence type="ECO:0000256" key="1">
    <source>
        <dbReference type="SAM" id="MobiDB-lite"/>
    </source>
</evidence>
<keyword evidence="2" id="KW-0812">Transmembrane</keyword>
<feature type="region of interest" description="Disordered" evidence="1">
    <location>
        <begin position="1"/>
        <end position="48"/>
    </location>
</feature>
<feature type="transmembrane region" description="Helical" evidence="2">
    <location>
        <begin position="163"/>
        <end position="184"/>
    </location>
</feature>
<evidence type="ECO:0000313" key="3">
    <source>
        <dbReference type="EMBL" id="REK73232.1"/>
    </source>
</evidence>
<evidence type="ECO:0000256" key="2">
    <source>
        <dbReference type="SAM" id="Phobius"/>
    </source>
</evidence>
<gene>
    <name evidence="3" type="ORF">DX116_06610</name>
</gene>
<protein>
    <submittedName>
        <fullName evidence="3">Uncharacterized protein</fullName>
    </submittedName>
</protein>
<feature type="transmembrane region" description="Helical" evidence="2">
    <location>
        <begin position="53"/>
        <end position="75"/>
    </location>
</feature>
<dbReference type="OrthoDB" id="3831145at2"/>
<dbReference type="RefSeq" id="WP_119703345.1">
    <property type="nucleotide sequence ID" value="NZ_JBHSOI010000001.1"/>
</dbReference>
<proteinExistence type="predicted"/>
<feature type="transmembrane region" description="Helical" evidence="2">
    <location>
        <begin position="103"/>
        <end position="124"/>
    </location>
</feature>
<keyword evidence="4" id="KW-1185">Reference proteome</keyword>
<reference evidence="3 4" key="1">
    <citation type="submission" date="2018-08" db="EMBL/GenBank/DDBJ databases">
        <title>Aeromicrobium sp. M2KJ-4, whole genome shotgun sequence.</title>
        <authorList>
            <person name="Tuo L."/>
        </authorList>
    </citation>
    <scope>NUCLEOTIDE SEQUENCE [LARGE SCALE GENOMIC DNA]</scope>
    <source>
        <strain evidence="3 4">M2KJ-4</strain>
    </source>
</reference>
<feature type="transmembrane region" description="Helical" evidence="2">
    <location>
        <begin position="136"/>
        <end position="157"/>
    </location>
</feature>
<comment type="caution">
    <text evidence="3">The sequence shown here is derived from an EMBL/GenBank/DDBJ whole genome shotgun (WGS) entry which is preliminary data.</text>
</comment>
<evidence type="ECO:0000313" key="4">
    <source>
        <dbReference type="Proteomes" id="UP000265581"/>
    </source>
</evidence>
<name>A0A371PBE0_9ACTN</name>
<accession>A0A371PBE0</accession>